<protein>
    <submittedName>
        <fullName evidence="6">DNA-binding NarL/FixJ family response regulator</fullName>
    </submittedName>
</protein>
<dbReference type="InterPro" id="IPR000792">
    <property type="entry name" value="Tscrpt_reg_LuxR_C"/>
</dbReference>
<evidence type="ECO:0000313" key="6">
    <source>
        <dbReference type="EMBL" id="MDQ1031855.1"/>
    </source>
</evidence>
<dbReference type="PRINTS" id="PR00038">
    <property type="entry name" value="HTHLUXR"/>
</dbReference>
<dbReference type="RefSeq" id="WP_307528272.1">
    <property type="nucleotide sequence ID" value="NZ_JAUSZI010000002.1"/>
</dbReference>
<dbReference type="InterPro" id="IPR036388">
    <property type="entry name" value="WH-like_DNA-bd_sf"/>
</dbReference>
<dbReference type="Pfam" id="PF00196">
    <property type="entry name" value="GerE"/>
    <property type="match status" value="1"/>
</dbReference>
<dbReference type="PANTHER" id="PTHR44688:SF16">
    <property type="entry name" value="DNA-BINDING TRANSCRIPTIONAL ACTIVATOR DEVR_DOSR"/>
    <property type="match status" value="1"/>
</dbReference>
<name>A0ABU0T7R5_9ACTN</name>
<sequence>MTAATGGRNTTSEQYGPPAKNRSDGHILLIDPDPTSRILIRRALEETSPSAPVTSVATSASIPVGGLGAPLTLVVSSEVNHHDVAPLVDLLTRQDTHVVMILRMQTRERFEDLLGFPLDAVVHSEDLRGPAVAEALAHRADETVAVSRHAVRQLLHLAGNSAASEISAPSLTAREVETLSGMAAGMSNRQIARDMGISEHGVKRHVAHIFAKLNCRNRTTAVAVALRTGLVPYRPTQSR</sequence>
<keyword evidence="2 6" id="KW-0238">DNA-binding</keyword>
<keyword evidence="3" id="KW-0804">Transcription</keyword>
<accession>A0ABU0T7R5</accession>
<organism evidence="6 7">
    <name type="scientific">Streptomyces umbrinus</name>
    <dbReference type="NCBI Taxonomy" id="67370"/>
    <lineage>
        <taxon>Bacteria</taxon>
        <taxon>Bacillati</taxon>
        <taxon>Actinomycetota</taxon>
        <taxon>Actinomycetes</taxon>
        <taxon>Kitasatosporales</taxon>
        <taxon>Streptomycetaceae</taxon>
        <taxon>Streptomyces</taxon>
        <taxon>Streptomyces phaeochromogenes group</taxon>
    </lineage>
</organism>
<evidence type="ECO:0000313" key="7">
    <source>
        <dbReference type="Proteomes" id="UP001230328"/>
    </source>
</evidence>
<evidence type="ECO:0000256" key="2">
    <source>
        <dbReference type="ARBA" id="ARBA00023125"/>
    </source>
</evidence>
<reference evidence="6 7" key="1">
    <citation type="submission" date="2023-07" db="EMBL/GenBank/DDBJ databases">
        <title>Comparative genomics of wheat-associated soil bacteria to identify genetic determinants of phenazine resistance.</title>
        <authorList>
            <person name="Mouncey N."/>
        </authorList>
    </citation>
    <scope>NUCLEOTIDE SEQUENCE [LARGE SCALE GENOMIC DNA]</scope>
    <source>
        <strain evidence="6 7">V2I4</strain>
    </source>
</reference>
<dbReference type="Proteomes" id="UP001230328">
    <property type="component" value="Unassembled WGS sequence"/>
</dbReference>
<evidence type="ECO:0000256" key="4">
    <source>
        <dbReference type="SAM" id="MobiDB-lite"/>
    </source>
</evidence>
<keyword evidence="7" id="KW-1185">Reference proteome</keyword>
<dbReference type="Gene3D" id="1.10.10.10">
    <property type="entry name" value="Winged helix-like DNA-binding domain superfamily/Winged helix DNA-binding domain"/>
    <property type="match status" value="1"/>
</dbReference>
<keyword evidence="1" id="KW-0805">Transcription regulation</keyword>
<evidence type="ECO:0000256" key="3">
    <source>
        <dbReference type="ARBA" id="ARBA00023163"/>
    </source>
</evidence>
<gene>
    <name evidence="6" type="ORF">QF035_009437</name>
</gene>
<evidence type="ECO:0000259" key="5">
    <source>
        <dbReference type="PROSITE" id="PS50043"/>
    </source>
</evidence>
<feature type="region of interest" description="Disordered" evidence="4">
    <location>
        <begin position="1"/>
        <end position="28"/>
    </location>
</feature>
<dbReference type="SMART" id="SM00421">
    <property type="entry name" value="HTH_LUXR"/>
    <property type="match status" value="1"/>
</dbReference>
<comment type="caution">
    <text evidence="6">The sequence shown here is derived from an EMBL/GenBank/DDBJ whole genome shotgun (WGS) entry which is preliminary data.</text>
</comment>
<dbReference type="EMBL" id="JAUSZI010000002">
    <property type="protein sequence ID" value="MDQ1031855.1"/>
    <property type="molecule type" value="Genomic_DNA"/>
</dbReference>
<dbReference type="PANTHER" id="PTHR44688">
    <property type="entry name" value="DNA-BINDING TRANSCRIPTIONAL ACTIVATOR DEVR_DOSR"/>
    <property type="match status" value="1"/>
</dbReference>
<dbReference type="PROSITE" id="PS50043">
    <property type="entry name" value="HTH_LUXR_2"/>
    <property type="match status" value="1"/>
</dbReference>
<proteinExistence type="predicted"/>
<dbReference type="SUPFAM" id="SSF46894">
    <property type="entry name" value="C-terminal effector domain of the bipartite response regulators"/>
    <property type="match status" value="1"/>
</dbReference>
<dbReference type="CDD" id="cd06170">
    <property type="entry name" value="LuxR_C_like"/>
    <property type="match status" value="1"/>
</dbReference>
<dbReference type="InterPro" id="IPR016032">
    <property type="entry name" value="Sig_transdc_resp-reg_C-effctor"/>
</dbReference>
<dbReference type="GO" id="GO:0003677">
    <property type="term" value="F:DNA binding"/>
    <property type="evidence" value="ECO:0007669"/>
    <property type="project" value="UniProtKB-KW"/>
</dbReference>
<feature type="domain" description="HTH luxR-type" evidence="5">
    <location>
        <begin position="164"/>
        <end position="229"/>
    </location>
</feature>
<evidence type="ECO:0000256" key="1">
    <source>
        <dbReference type="ARBA" id="ARBA00023015"/>
    </source>
</evidence>